<name>A0A8S5Q5U0_9CAUD</name>
<reference evidence="1" key="1">
    <citation type="journal article" date="2021" name="Proc. Natl. Acad. Sci. U.S.A.">
        <title>A Catalog of Tens of Thousands of Viruses from Human Metagenomes Reveals Hidden Associations with Chronic Diseases.</title>
        <authorList>
            <person name="Tisza M.J."/>
            <person name="Buck C.B."/>
        </authorList>
    </citation>
    <scope>NUCLEOTIDE SEQUENCE</scope>
    <source>
        <strain evidence="1">CtAca11</strain>
    </source>
</reference>
<protein>
    <submittedName>
        <fullName evidence="1">Uncharacterized protein</fullName>
    </submittedName>
</protein>
<accession>A0A8S5Q5U0</accession>
<dbReference type="EMBL" id="BK015590">
    <property type="protein sequence ID" value="DAE14710.1"/>
    <property type="molecule type" value="Genomic_DNA"/>
</dbReference>
<proteinExistence type="predicted"/>
<organism evidence="1">
    <name type="scientific">Myoviridae sp. ctAca11</name>
    <dbReference type="NCBI Taxonomy" id="2825043"/>
    <lineage>
        <taxon>Viruses</taxon>
        <taxon>Duplodnaviria</taxon>
        <taxon>Heunggongvirae</taxon>
        <taxon>Uroviricota</taxon>
        <taxon>Caudoviricetes</taxon>
    </lineage>
</organism>
<sequence>MSEKEKVYIEAPDLPNVVQGDGRYLMTQLRRYLAAIAEQVNLANGFTANEEIGSSGIAPPPNFTLTFSVEGGVFKWSDPTYYNKLAYYEVRTNTAVGTLAGLLERTTNNYSYKMPVSAVGTAYLYAVLQDGTASNGSALQYSKKRPEKPQDINMSKNAQGTLINFTFIPLDCIGAHIYVNGIMYETQDNWMLYTEDADQISEIAVAYYDSFGEGEKGYLYCKIPQVQDFIVERNGAVLDFYWRSVGVQGAGYAVRASTTPSWENGLEIFKTELLKKKMEYPNTGDIYFLIKAYDEHGNFSQKASWFLLKTVQDQQKNVIVDFDEHQTMYTGNKVGTYYDAVAHGLRLSEGVFKGEYISAGHLPYTARARSWSDYKIENVSNTDIAISDLDFSTLDDRAKTINMVGGTVADLDGVEVKTYIADKNAGKTALIEAPLDEDLQTMAGEEPTEHIHCDVFDYARWSKGLKQDELTRLAYNLPVGASTFSLTFNIKIMNSLEPSAIASIGGGNGALYLRYDDGLALVGSDGLSQKLPLNPSTTDIIAIGISQSDTERTLYALNNNAVLQETAQYKTIKAPPIGIMTAVRFNS</sequence>
<evidence type="ECO:0000313" key="1">
    <source>
        <dbReference type="EMBL" id="DAE14710.1"/>
    </source>
</evidence>